<reference evidence="2" key="1">
    <citation type="submission" date="2009-07" db="EMBL/GenBank/DDBJ databases">
        <title>Complete genome sequence of Zobellia galactanivorans Dsij.</title>
        <authorList>
            <consortium name="Genoscope - CEA"/>
        </authorList>
    </citation>
    <scope>NUCLEOTIDE SEQUENCE [LARGE SCALE GENOMIC DNA]</scope>
    <source>
        <strain evidence="2">DSM 12802 / CCUG 47099 / CIP 106680 / NCIMB 13871 / Dsij</strain>
    </source>
</reference>
<dbReference type="STRING" id="63186.ZOBELLIA_545"/>
<proteinExistence type="predicted"/>
<protein>
    <submittedName>
        <fullName evidence="1">Uncharacterized protein</fullName>
    </submittedName>
</protein>
<dbReference type="AlphaFoldDB" id="G0L1D1"/>
<sequence>MITFWRKNSNLSTLILLIYHRQNAHLITLVYTSRRNTTAKIIVLFCKLHPPPHGMRNTTEKNYTTNQTY</sequence>
<name>G0L1D1_ZOBGA</name>
<dbReference type="KEGG" id="zga:ZOBELLIA_545"/>
<organism evidence="1 2">
    <name type="scientific">Zobellia galactanivorans (strain DSM 12802 / CCUG 47099 / CIP 106680 / NCIMB 13871 / Dsij)</name>
    <dbReference type="NCBI Taxonomy" id="63186"/>
    <lineage>
        <taxon>Bacteria</taxon>
        <taxon>Pseudomonadati</taxon>
        <taxon>Bacteroidota</taxon>
        <taxon>Flavobacteriia</taxon>
        <taxon>Flavobacteriales</taxon>
        <taxon>Flavobacteriaceae</taxon>
        <taxon>Zobellia</taxon>
    </lineage>
</organism>
<reference evidence="1 2" key="2">
    <citation type="journal article" date="2012" name="Environ. Microbiol.">
        <title>Characterization of the first alginolytic operons in a marine bacterium: from their emergence in marine Flavobacteriia to their independent transfers to marine Proteobacteria and human gut Bacteroides.</title>
        <authorList>
            <person name="Thomas F."/>
            <person name="Barbeyron T."/>
            <person name="Tonon T."/>
            <person name="Genicot S."/>
            <person name="Czjzek M."/>
            <person name="Michel G."/>
        </authorList>
    </citation>
    <scope>NUCLEOTIDE SEQUENCE [LARGE SCALE GENOMIC DNA]</scope>
    <source>
        <strain evidence="2">DSM 12802 / CCUG 47099 / CIP 106680 / NCIMB 13871 / Dsij</strain>
    </source>
</reference>
<dbReference type="Proteomes" id="UP000008898">
    <property type="component" value="Chromosome"/>
</dbReference>
<dbReference type="HOGENOM" id="CLU_2775137_0_0_10"/>
<evidence type="ECO:0000313" key="1">
    <source>
        <dbReference type="EMBL" id="CAZ94616.1"/>
    </source>
</evidence>
<accession>G0L1D1</accession>
<dbReference type="EMBL" id="FP476056">
    <property type="protein sequence ID" value="CAZ94616.1"/>
    <property type="molecule type" value="Genomic_DNA"/>
</dbReference>
<keyword evidence="2" id="KW-1185">Reference proteome</keyword>
<evidence type="ECO:0000313" key="2">
    <source>
        <dbReference type="Proteomes" id="UP000008898"/>
    </source>
</evidence>
<gene>
    <name evidence="1" type="ordered locus">zobellia_545</name>
</gene>